<feature type="domain" description="F-box" evidence="1">
    <location>
        <begin position="30"/>
        <end position="64"/>
    </location>
</feature>
<evidence type="ECO:0000313" key="2">
    <source>
        <dbReference type="EMBL" id="EGP82653.1"/>
    </source>
</evidence>
<dbReference type="Proteomes" id="UP000008062">
    <property type="component" value="Chromosome 13"/>
</dbReference>
<dbReference type="GeneID" id="13401325"/>
<reference evidence="2 3" key="1">
    <citation type="journal article" date="2011" name="PLoS Genet.">
        <title>Finished genome of the fungal wheat pathogen Mycosphaerella graminicola reveals dispensome structure, chromosome plasticity, and stealth pathogenesis.</title>
        <authorList>
            <person name="Goodwin S.B."/>
            <person name="Ben M'barek S."/>
            <person name="Dhillon B."/>
            <person name="Wittenberg A.H.J."/>
            <person name="Crane C.F."/>
            <person name="Hane J.K."/>
            <person name="Foster A.J."/>
            <person name="Van der Lee T.A.J."/>
            <person name="Grimwood J."/>
            <person name="Aerts A."/>
            <person name="Antoniw J."/>
            <person name="Bailey A."/>
            <person name="Bluhm B."/>
            <person name="Bowler J."/>
            <person name="Bristow J."/>
            <person name="van der Burgt A."/>
            <person name="Canto-Canche B."/>
            <person name="Churchill A.C.L."/>
            <person name="Conde-Ferraez L."/>
            <person name="Cools H.J."/>
            <person name="Coutinho P.M."/>
            <person name="Csukai M."/>
            <person name="Dehal P."/>
            <person name="De Wit P."/>
            <person name="Donzelli B."/>
            <person name="van de Geest H.C."/>
            <person name="van Ham R.C.H.J."/>
            <person name="Hammond-Kosack K.E."/>
            <person name="Henrissat B."/>
            <person name="Kilian A."/>
            <person name="Kobayashi A.K."/>
            <person name="Koopmann E."/>
            <person name="Kourmpetis Y."/>
            <person name="Kuzniar A."/>
            <person name="Lindquist E."/>
            <person name="Lombard V."/>
            <person name="Maliepaard C."/>
            <person name="Martins N."/>
            <person name="Mehrabi R."/>
            <person name="Nap J.P.H."/>
            <person name="Ponomarenko A."/>
            <person name="Rudd J.J."/>
            <person name="Salamov A."/>
            <person name="Schmutz J."/>
            <person name="Schouten H.J."/>
            <person name="Shapiro H."/>
            <person name="Stergiopoulos I."/>
            <person name="Torriani S.F.F."/>
            <person name="Tu H."/>
            <person name="de Vries R.P."/>
            <person name="Waalwijk C."/>
            <person name="Ware S.B."/>
            <person name="Wiebenga A."/>
            <person name="Zwiers L.-H."/>
            <person name="Oliver R.P."/>
            <person name="Grigoriev I.V."/>
            <person name="Kema G.H.J."/>
        </authorList>
    </citation>
    <scope>NUCLEOTIDE SEQUENCE [LARGE SCALE GENOMIC DNA]</scope>
    <source>
        <strain evidence="3">CBS 115943 / IPO323</strain>
    </source>
</reference>
<name>F9XQI6_ZYMTI</name>
<organism evidence="2 3">
    <name type="scientific">Zymoseptoria tritici (strain CBS 115943 / IPO323)</name>
    <name type="common">Speckled leaf blotch fungus</name>
    <name type="synonym">Septoria tritici</name>
    <dbReference type="NCBI Taxonomy" id="336722"/>
    <lineage>
        <taxon>Eukaryota</taxon>
        <taxon>Fungi</taxon>
        <taxon>Dikarya</taxon>
        <taxon>Ascomycota</taxon>
        <taxon>Pezizomycotina</taxon>
        <taxon>Dothideomycetes</taxon>
        <taxon>Dothideomycetidae</taxon>
        <taxon>Mycosphaerellales</taxon>
        <taxon>Mycosphaerellaceae</taxon>
        <taxon>Zymoseptoria</taxon>
    </lineage>
</organism>
<dbReference type="EMBL" id="CM001208">
    <property type="protein sequence ID" value="EGP82653.1"/>
    <property type="molecule type" value="Genomic_DNA"/>
</dbReference>
<dbReference type="HOGENOM" id="CLU_458706_0_0_1"/>
<sequence length="595" mass="66857">MACRPERSARTGVSGALLSGRPVGQLLPSQPPLLKLPTELIERIAEVTSPSDLLSLRLVSRKIQKDVFQCFTRKCISERSCSVLDLNGLRKLQCIVFDHHLSRYVRSLTLHMPTRFTTTMQGTDRKEYAPDMREALQEGPVHQLQIVTILRQLNMIGRCWLSLNLTSRRQMLQLPYIVGSAGDCTSDKMSTWELCSAYPFVQPPSVLIPFTRFVGNEPISAGLAGASMAYSSAYHDFLEAVVNGARHCIHDIKIDDLRTIDVRLLLLNFGGTGEDSPVQSFASLQTLHLVLTTLADDWQDSTLSVPRASRSALWNSQHAMLALGAQANTFHLHGSDTMYNSLYDVRWLPDAIYVTDILMSSAFHNLTTLCLHGLPLIPWIFISVALEHRDTLRTLKLHDILLHGRSWRLAFMYLGSHFQALDSVYFENLRAQRDHRPDHEGEFCPLMFDGAARHYPVESSPAVRYCMPPRPDDHVLQVQGVQLVKEILCKLAVDDNYYCYHDDCSDCALDHVGFDHVGLDPICETLADFRSSFAIPDGSDTSGYGQFISRHCPSFPANLRSRVQHFLGFPIPDFGLPIGHGSRFLMSGLQYGWTI</sequence>
<proteinExistence type="predicted"/>
<keyword evidence="3" id="KW-1185">Reference proteome</keyword>
<dbReference type="InParanoid" id="F9XQI6"/>
<protein>
    <recommendedName>
        <fullName evidence="1">F-box domain-containing protein</fullName>
    </recommendedName>
</protein>
<dbReference type="RefSeq" id="XP_003847677.1">
    <property type="nucleotide sequence ID" value="XM_003847629.1"/>
</dbReference>
<evidence type="ECO:0000259" key="1">
    <source>
        <dbReference type="PROSITE" id="PS50181"/>
    </source>
</evidence>
<accession>F9XQI6</accession>
<dbReference type="PROSITE" id="PS50181">
    <property type="entry name" value="FBOX"/>
    <property type="match status" value="1"/>
</dbReference>
<dbReference type="KEGG" id="ztr:MYCGRDRAFT_111728"/>
<gene>
    <name evidence="2" type="ORF">MYCGRDRAFT_111728</name>
</gene>
<evidence type="ECO:0000313" key="3">
    <source>
        <dbReference type="Proteomes" id="UP000008062"/>
    </source>
</evidence>
<dbReference type="InterPro" id="IPR001810">
    <property type="entry name" value="F-box_dom"/>
</dbReference>
<dbReference type="AlphaFoldDB" id="F9XQI6"/>
<dbReference type="VEuPathDB" id="FungiDB:ZTRI_13.370"/>